<gene>
    <name evidence="3" type="ORF">DKG74_16555</name>
</gene>
<organism evidence="3 4">
    <name type="scientific">Zavarzinia aquatilis</name>
    <dbReference type="NCBI Taxonomy" id="2211142"/>
    <lineage>
        <taxon>Bacteria</taxon>
        <taxon>Pseudomonadati</taxon>
        <taxon>Pseudomonadota</taxon>
        <taxon>Alphaproteobacteria</taxon>
        <taxon>Rhodospirillales</taxon>
        <taxon>Zavarziniaceae</taxon>
        <taxon>Zavarzinia</taxon>
    </lineage>
</organism>
<feature type="region of interest" description="Disordered" evidence="1">
    <location>
        <begin position="54"/>
        <end position="173"/>
    </location>
</feature>
<keyword evidence="2" id="KW-0472">Membrane</keyword>
<protein>
    <submittedName>
        <fullName evidence="3">DUF2491 domain-containing protein</fullName>
    </submittedName>
</protein>
<evidence type="ECO:0000256" key="1">
    <source>
        <dbReference type="SAM" id="MobiDB-lite"/>
    </source>
</evidence>
<feature type="compositionally biased region" description="Polar residues" evidence="1">
    <location>
        <begin position="136"/>
        <end position="151"/>
    </location>
</feature>
<comment type="caution">
    <text evidence="3">The sequence shown here is derived from an EMBL/GenBank/DDBJ whole genome shotgun (WGS) entry which is preliminary data.</text>
</comment>
<dbReference type="AlphaFoldDB" id="A0A317DXE4"/>
<name>A0A317DXE4_9PROT</name>
<keyword evidence="2" id="KW-1133">Transmembrane helix</keyword>
<dbReference type="Pfam" id="PF10679">
    <property type="entry name" value="DUF2491"/>
    <property type="match status" value="1"/>
</dbReference>
<sequence length="542" mass="56711">MTHVDNRGRGRRLLSLVLAAVLGLGPVGAGLSAPTIRLATGIAVTALWLGPGASDAEAKRRGGSSGGYSRPGSGSSSGYSRTPSFGGGSSSSGGYTRPGSGGSSSGSWGGSSAGSDRSASRSQSRDALDDFLSPAPSRTPSTRDSGSTAGSGSWGDYGSAPAPRRRTTTDYYGSRGYRTPDYAYGGRSSFGVFDAVMLWFLLDTLSDRGHADFFRDNRDDPGYREWRAEADKAAATDPALKAKLDALDAQLAAAPGDPSRAGQLPADVAPPPSSGGGFGLVIALLILGVILFMIVKNLRQSTTGAGPAGKVSDVKQTIGGNGSALGSAAAILRNKMSGAVYRPDLFRVGMPLTLDPTPFILAEGLTKVAAPKAATDNGMIGVDAVGTLTDKGGTYHRLYLEDEGAFFQLVLDAQGFPSECRYFRQFDEVQPADRDEWSFWLGKEDGMIGWPEFETKDGKLYKRVWSPGPNRVPPREMQETREDLNGKTEVGHSAMLYARTTGGKAPAPETEYLLVTAVRGAGEAYVALHAGIDINPSALSLS</sequence>
<keyword evidence="2" id="KW-0812">Transmembrane</keyword>
<proteinExistence type="predicted"/>
<dbReference type="OrthoDB" id="5459171at2"/>
<reference evidence="3 4" key="1">
    <citation type="submission" date="2018-05" db="EMBL/GenBank/DDBJ databases">
        <title>Zavarzinia sp. HR-AS.</title>
        <authorList>
            <person name="Lee Y."/>
            <person name="Jeon C.O."/>
        </authorList>
    </citation>
    <scope>NUCLEOTIDE SEQUENCE [LARGE SCALE GENOMIC DNA]</scope>
    <source>
        <strain evidence="3 4">HR-AS</strain>
    </source>
</reference>
<dbReference type="Proteomes" id="UP000245461">
    <property type="component" value="Unassembled WGS sequence"/>
</dbReference>
<evidence type="ECO:0000313" key="4">
    <source>
        <dbReference type="Proteomes" id="UP000245461"/>
    </source>
</evidence>
<accession>A0A317DXE4</accession>
<feature type="compositionally biased region" description="Low complexity" evidence="1">
    <location>
        <begin position="113"/>
        <end position="122"/>
    </location>
</feature>
<feature type="transmembrane region" description="Helical" evidence="2">
    <location>
        <begin position="275"/>
        <end position="295"/>
    </location>
</feature>
<dbReference type="RefSeq" id="WP_109907290.1">
    <property type="nucleotide sequence ID" value="NZ_QGLE01000011.1"/>
</dbReference>
<feature type="compositionally biased region" description="Low complexity" evidence="1">
    <location>
        <begin position="67"/>
        <end position="84"/>
    </location>
</feature>
<evidence type="ECO:0000256" key="2">
    <source>
        <dbReference type="SAM" id="Phobius"/>
    </source>
</evidence>
<feature type="compositionally biased region" description="Gly residues" evidence="1">
    <location>
        <begin position="99"/>
        <end position="112"/>
    </location>
</feature>
<dbReference type="InterPro" id="IPR019621">
    <property type="entry name" value="DUF2491"/>
</dbReference>
<evidence type="ECO:0000313" key="3">
    <source>
        <dbReference type="EMBL" id="PWR19408.1"/>
    </source>
</evidence>
<dbReference type="EMBL" id="QGLE01000011">
    <property type="protein sequence ID" value="PWR19408.1"/>
    <property type="molecule type" value="Genomic_DNA"/>
</dbReference>
<keyword evidence="4" id="KW-1185">Reference proteome</keyword>